<feature type="transmembrane region" description="Helical" evidence="2">
    <location>
        <begin position="105"/>
        <end position="125"/>
    </location>
</feature>
<dbReference type="VEuPathDB" id="FungiDB:DFL_002379"/>
<dbReference type="Proteomes" id="UP000283090">
    <property type="component" value="Unassembled WGS sequence"/>
</dbReference>
<evidence type="ECO:0000256" key="2">
    <source>
        <dbReference type="SAM" id="Phobius"/>
    </source>
</evidence>
<organism evidence="3 4">
    <name type="scientific">Arthrobotrys flagrans</name>
    <name type="common">Nematode-trapping fungus</name>
    <name type="synonym">Trichothecium flagrans</name>
    <dbReference type="NCBI Taxonomy" id="97331"/>
    <lineage>
        <taxon>Eukaryota</taxon>
        <taxon>Fungi</taxon>
        <taxon>Dikarya</taxon>
        <taxon>Ascomycota</taxon>
        <taxon>Pezizomycotina</taxon>
        <taxon>Orbiliomycetes</taxon>
        <taxon>Orbiliales</taxon>
        <taxon>Orbiliaceae</taxon>
        <taxon>Arthrobotrys</taxon>
    </lineage>
</organism>
<dbReference type="GeneID" id="93584690"/>
<evidence type="ECO:0000313" key="4">
    <source>
        <dbReference type="Proteomes" id="UP000283090"/>
    </source>
</evidence>
<keyword evidence="2" id="KW-0472">Membrane</keyword>
<accession>A0A437AAB7</accession>
<dbReference type="AlphaFoldDB" id="A0A437AAB7"/>
<reference evidence="3 4" key="1">
    <citation type="submission" date="2019-01" db="EMBL/GenBank/DDBJ databases">
        <title>Intercellular communication is required for trap formation in the nematode-trapping fungus Duddingtonia flagrans.</title>
        <authorList>
            <person name="Youssar L."/>
            <person name="Wernet V."/>
            <person name="Hensel N."/>
            <person name="Hildebrandt H.-G."/>
            <person name="Fischer R."/>
        </authorList>
    </citation>
    <scope>NUCLEOTIDE SEQUENCE [LARGE SCALE GENOMIC DNA]</scope>
    <source>
        <strain evidence="3 4">CBS H-5679</strain>
    </source>
</reference>
<dbReference type="OrthoDB" id="5382854at2759"/>
<evidence type="ECO:0000313" key="3">
    <source>
        <dbReference type="EMBL" id="RVD88184.1"/>
    </source>
</evidence>
<proteinExistence type="predicted"/>
<feature type="compositionally biased region" description="Low complexity" evidence="1">
    <location>
        <begin position="190"/>
        <end position="211"/>
    </location>
</feature>
<feature type="region of interest" description="Disordered" evidence="1">
    <location>
        <begin position="227"/>
        <end position="258"/>
    </location>
</feature>
<name>A0A437AAB7_ARTFL</name>
<feature type="transmembrane region" description="Helical" evidence="2">
    <location>
        <begin position="66"/>
        <end position="93"/>
    </location>
</feature>
<keyword evidence="4" id="KW-1185">Reference proteome</keyword>
<dbReference type="EMBL" id="SAEB01000003">
    <property type="protein sequence ID" value="RVD88184.1"/>
    <property type="molecule type" value="Genomic_DNA"/>
</dbReference>
<evidence type="ECO:0008006" key="5">
    <source>
        <dbReference type="Google" id="ProtNLM"/>
    </source>
</evidence>
<gene>
    <name evidence="3" type="ORF">DFL_002379</name>
</gene>
<dbReference type="RefSeq" id="XP_067493728.1">
    <property type="nucleotide sequence ID" value="XM_067631154.1"/>
</dbReference>
<feature type="region of interest" description="Disordered" evidence="1">
    <location>
        <begin position="270"/>
        <end position="301"/>
    </location>
</feature>
<protein>
    <recommendedName>
        <fullName evidence="5">MARVEL domain-containing protein</fullName>
    </recommendedName>
</protein>
<sequence length="301" mass="33417">MRRRTNGYAGGDDNIPTFRVRGRWLAIRYLQSFCCLFVLPFFTITANSRSSRAGYAPKFIHLPGGWGYIIVLACLSFYVLLSGASVFFICFNVILSPIEGFGIDVFIFALWAASLTGTIVAQINFSKAIAEAQSRRITTSTKSRVGLWMTFICLAICITTSIYTTYLSYLQLAEHRRKLHQRRSLESTVALVPSPSSPVATTTPSTPQTAARPVSVASSVWSRIRPISSSSNSIPTRQRDEEEEEPKPEETTGLTREQIIAERIEAARAPPTYWYATSSQSRGSVAHDPEAGDETLPLYRP</sequence>
<feature type="region of interest" description="Disordered" evidence="1">
    <location>
        <begin position="190"/>
        <end position="214"/>
    </location>
</feature>
<evidence type="ECO:0000256" key="1">
    <source>
        <dbReference type="SAM" id="MobiDB-lite"/>
    </source>
</evidence>
<keyword evidence="2" id="KW-0812">Transmembrane</keyword>
<feature type="transmembrane region" description="Helical" evidence="2">
    <location>
        <begin position="145"/>
        <end position="169"/>
    </location>
</feature>
<keyword evidence="2" id="KW-1133">Transmembrane helix</keyword>
<comment type="caution">
    <text evidence="3">The sequence shown here is derived from an EMBL/GenBank/DDBJ whole genome shotgun (WGS) entry which is preliminary data.</text>
</comment>
<feature type="transmembrane region" description="Helical" evidence="2">
    <location>
        <begin position="29"/>
        <end position="46"/>
    </location>
</feature>